<reference evidence="2 3" key="1">
    <citation type="submission" date="2020-07" db="EMBL/GenBank/DDBJ databases">
        <title>Genomic Encyclopedia of Type Strains, Phase IV (KMG-V): Genome sequencing to study the core and pangenomes of soil and plant-associated prokaryotes.</title>
        <authorList>
            <person name="Whitman W."/>
        </authorList>
    </citation>
    <scope>NUCLEOTIDE SEQUENCE [LARGE SCALE GENOMIC DNA]</scope>
    <source>
        <strain evidence="2 3">RH2WT43</strain>
    </source>
</reference>
<evidence type="ECO:0000256" key="1">
    <source>
        <dbReference type="SAM" id="SignalP"/>
    </source>
</evidence>
<comment type="caution">
    <text evidence="2">The sequence shown here is derived from an EMBL/GenBank/DDBJ whole genome shotgun (WGS) entry which is preliminary data.</text>
</comment>
<keyword evidence="3" id="KW-1185">Reference proteome</keyword>
<feature type="chain" id="PRO_5033067186" description="LuxR family transcriptional regulator" evidence="1">
    <location>
        <begin position="21"/>
        <end position="159"/>
    </location>
</feature>
<protein>
    <recommendedName>
        <fullName evidence="4">LuxR family transcriptional regulator</fullName>
    </recommendedName>
</protein>
<gene>
    <name evidence="2" type="ORF">FHW12_000886</name>
</gene>
<evidence type="ECO:0008006" key="4">
    <source>
        <dbReference type="Google" id="ProtNLM"/>
    </source>
</evidence>
<keyword evidence="1" id="KW-0732">Signal</keyword>
<name>A0A839ESG7_9GAMM</name>
<dbReference type="RefSeq" id="WP_182529752.1">
    <property type="nucleotide sequence ID" value="NZ_JACGXL010000001.1"/>
</dbReference>
<proteinExistence type="predicted"/>
<dbReference type="AlphaFoldDB" id="A0A839ESG7"/>
<evidence type="ECO:0000313" key="2">
    <source>
        <dbReference type="EMBL" id="MBA8886695.1"/>
    </source>
</evidence>
<dbReference type="EMBL" id="JACGXL010000001">
    <property type="protein sequence ID" value="MBA8886695.1"/>
    <property type="molecule type" value="Genomic_DNA"/>
</dbReference>
<sequence length="159" mass="16352">MRTTLALLLAVGSIAGAAFASDSAHRSPLVGHWSVDVSRLPMPPEARPRSVTIAFAEADGKWATTVDIVDAGGNASHATGMTMLDGTPSAVAGSAEADVAAMTMPQPGVLVMSLAKGGLPANTRVYAVAADGRTMIETAAYFGSDGKPIMRTNYFSRMP</sequence>
<feature type="signal peptide" evidence="1">
    <location>
        <begin position="1"/>
        <end position="20"/>
    </location>
</feature>
<accession>A0A839ESG7</accession>
<dbReference type="Proteomes" id="UP000550401">
    <property type="component" value="Unassembled WGS sequence"/>
</dbReference>
<evidence type="ECO:0000313" key="3">
    <source>
        <dbReference type="Proteomes" id="UP000550401"/>
    </source>
</evidence>
<organism evidence="2 3">
    <name type="scientific">Dokdonella fugitiva</name>
    <dbReference type="NCBI Taxonomy" id="328517"/>
    <lineage>
        <taxon>Bacteria</taxon>
        <taxon>Pseudomonadati</taxon>
        <taxon>Pseudomonadota</taxon>
        <taxon>Gammaproteobacteria</taxon>
        <taxon>Lysobacterales</taxon>
        <taxon>Rhodanobacteraceae</taxon>
        <taxon>Dokdonella</taxon>
    </lineage>
</organism>